<reference evidence="4 5" key="1">
    <citation type="submission" date="2019-10" db="EMBL/GenBank/DDBJ databases">
        <title>Poseidonibacter ostreae sp. nov., isolated from the gut of the Ostrea denselamellosa.</title>
        <authorList>
            <person name="Choi A."/>
        </authorList>
    </citation>
    <scope>NUCLEOTIDE SEQUENCE [LARGE SCALE GENOMIC DNA]</scope>
    <source>
        <strain evidence="2 5">SJOD-M-33</strain>
        <strain evidence="3 4">SJOD-M-5</strain>
    </source>
</reference>
<feature type="signal peptide" evidence="1">
    <location>
        <begin position="1"/>
        <end position="24"/>
    </location>
</feature>
<dbReference type="SUPFAM" id="SSF56935">
    <property type="entry name" value="Porins"/>
    <property type="match status" value="1"/>
</dbReference>
<dbReference type="RefSeq" id="WP_152189176.1">
    <property type="nucleotide sequence ID" value="NZ_WFKJ01000012.1"/>
</dbReference>
<keyword evidence="1" id="KW-0732">Signal</keyword>
<feature type="chain" id="PRO_5027040489" description="Outer membrane porin, OprD family" evidence="1">
    <location>
        <begin position="25"/>
        <end position="407"/>
    </location>
</feature>
<proteinExistence type="predicted"/>
<organism evidence="2 5">
    <name type="scientific">Poseidonibacter ostreae</name>
    <dbReference type="NCBI Taxonomy" id="2654171"/>
    <lineage>
        <taxon>Bacteria</taxon>
        <taxon>Pseudomonadati</taxon>
        <taxon>Campylobacterota</taxon>
        <taxon>Epsilonproteobacteria</taxon>
        <taxon>Campylobacterales</taxon>
        <taxon>Arcobacteraceae</taxon>
        <taxon>Poseidonibacter</taxon>
    </lineage>
</organism>
<name>A0A6L4WST1_9BACT</name>
<accession>A0A6L4WST1</accession>
<sequence>MKRITKLSLAAVITLASLSTVANANESLSDAFTNGKVKGEIKALYADSNFLGKAKSDDIAVIGGSLGYTTGSFYGLSAGATFQTSHVLSEDDNNGVFANDLDASGSVLSEVYLEYQLANTNIKAGRQFIYTPLVSTAIDGKSSESLLKDSFEAYMLTNTDIPNTSVSLGYISKYLAKTDGTGDLGESDDISATHDDAYTLLLKNNSIENLTLQAQYLKMNKESSASKDISITYLQTDYTIANQTLSAQYVMSKDDNQAAGKEDGAAFGLKATGPLGISNLGYLVAFNSSTKDGDVNTGIGAGTTDTLFTAMPVNGGGVPTRANTDTLVGAVVLPIAGITTIGYLGHSWSNGGLGDVLATGAVAIYPINKDILLKVNYEHAELEHTILPAGIVEGNTDVTRVYLSYKF</sequence>
<dbReference type="InterPro" id="IPR023614">
    <property type="entry name" value="Porin_dom_sf"/>
</dbReference>
<evidence type="ECO:0008006" key="6">
    <source>
        <dbReference type="Google" id="ProtNLM"/>
    </source>
</evidence>
<gene>
    <name evidence="3" type="ORF">GBG18_05600</name>
    <name evidence="2" type="ORF">GBG19_07100</name>
</gene>
<evidence type="ECO:0000313" key="2">
    <source>
        <dbReference type="EMBL" id="KAB7889088.1"/>
    </source>
</evidence>
<keyword evidence="4" id="KW-1185">Reference proteome</keyword>
<comment type="caution">
    <text evidence="2">The sequence shown here is derived from an EMBL/GenBank/DDBJ whole genome shotgun (WGS) entry which is preliminary data.</text>
</comment>
<dbReference type="Proteomes" id="UP000461010">
    <property type="component" value="Unassembled WGS sequence"/>
</dbReference>
<dbReference type="EMBL" id="WFKK01000017">
    <property type="protein sequence ID" value="KAB7889088.1"/>
    <property type="molecule type" value="Genomic_DNA"/>
</dbReference>
<dbReference type="EMBL" id="WFKJ01000012">
    <property type="protein sequence ID" value="KAB7891773.1"/>
    <property type="molecule type" value="Genomic_DNA"/>
</dbReference>
<evidence type="ECO:0000256" key="1">
    <source>
        <dbReference type="SAM" id="SignalP"/>
    </source>
</evidence>
<dbReference type="Gene3D" id="2.40.160.10">
    <property type="entry name" value="Porin"/>
    <property type="match status" value="1"/>
</dbReference>
<dbReference type="Proteomes" id="UP000472839">
    <property type="component" value="Unassembled WGS sequence"/>
</dbReference>
<dbReference type="AlphaFoldDB" id="A0A6L4WST1"/>
<evidence type="ECO:0000313" key="4">
    <source>
        <dbReference type="Proteomes" id="UP000461010"/>
    </source>
</evidence>
<evidence type="ECO:0000313" key="3">
    <source>
        <dbReference type="EMBL" id="KAB7891773.1"/>
    </source>
</evidence>
<protein>
    <recommendedName>
        <fullName evidence="6">Outer membrane porin, OprD family</fullName>
    </recommendedName>
</protein>
<evidence type="ECO:0000313" key="5">
    <source>
        <dbReference type="Proteomes" id="UP000472839"/>
    </source>
</evidence>